<sequence>MHFFKISTGLLIAIAASAMAIPTSVSAEDTPDSLLEEVAPGQDDIPDAPPAIVKRGYGCPGNPYQCNEHCKSLGGGRKGGYCGGPWWLGHPTCICFF</sequence>
<reference evidence="5 6" key="1">
    <citation type="submission" date="2024-07" db="EMBL/GenBank/DDBJ databases">
        <title>Section-level genome sequencing and comparative genomics of Aspergillus sections Usti and Cavernicolus.</title>
        <authorList>
            <consortium name="Lawrence Berkeley National Laboratory"/>
            <person name="Nybo J.L."/>
            <person name="Vesth T.C."/>
            <person name="Theobald S."/>
            <person name="Frisvad J.C."/>
            <person name="Larsen T.O."/>
            <person name="Kjaerboelling I."/>
            <person name="Rothschild-Mancinelli K."/>
            <person name="Lyhne E.K."/>
            <person name="Kogle M.E."/>
            <person name="Barry K."/>
            <person name="Clum A."/>
            <person name="Na H."/>
            <person name="Ledsgaard L."/>
            <person name="Lin J."/>
            <person name="Lipzen A."/>
            <person name="Kuo A."/>
            <person name="Riley R."/>
            <person name="Mondo S."/>
            <person name="Labutti K."/>
            <person name="Haridas S."/>
            <person name="Pangalinan J."/>
            <person name="Salamov A.A."/>
            <person name="Simmons B.A."/>
            <person name="Magnuson J.K."/>
            <person name="Chen J."/>
            <person name="Drula E."/>
            <person name="Henrissat B."/>
            <person name="Wiebenga A."/>
            <person name="Lubbers R.J."/>
            <person name="Gomes A.C."/>
            <person name="Makela M.R."/>
            <person name="Stajich J."/>
            <person name="Grigoriev I.V."/>
            <person name="Mortensen U.H."/>
            <person name="De Vries R.P."/>
            <person name="Baker S.E."/>
            <person name="Andersen M.R."/>
        </authorList>
    </citation>
    <scope>NUCLEOTIDE SEQUENCE [LARGE SCALE GENOMIC DNA]</scope>
    <source>
        <strain evidence="5 6">CBS 588.65</strain>
    </source>
</reference>
<evidence type="ECO:0000313" key="5">
    <source>
        <dbReference type="EMBL" id="KAL2813863.1"/>
    </source>
</evidence>
<dbReference type="Pfam" id="PF01097">
    <property type="entry name" value="Defensin_2"/>
    <property type="match status" value="1"/>
</dbReference>
<keyword evidence="3" id="KW-0732">Signal</keyword>
<dbReference type="InterPro" id="IPR001542">
    <property type="entry name" value="Defensin_invertebrate/fungal"/>
</dbReference>
<dbReference type="EMBL" id="JBFXLT010000037">
    <property type="protein sequence ID" value="KAL2813863.1"/>
    <property type="molecule type" value="Genomic_DNA"/>
</dbReference>
<evidence type="ECO:0000256" key="3">
    <source>
        <dbReference type="SAM" id="SignalP"/>
    </source>
</evidence>
<evidence type="ECO:0000256" key="2">
    <source>
        <dbReference type="ARBA" id="ARBA00023157"/>
    </source>
</evidence>
<proteinExistence type="inferred from homology"/>
<evidence type="ECO:0000313" key="6">
    <source>
        <dbReference type="Proteomes" id="UP001610334"/>
    </source>
</evidence>
<dbReference type="SUPFAM" id="SSF57095">
    <property type="entry name" value="Scorpion toxin-like"/>
    <property type="match status" value="1"/>
</dbReference>
<feature type="chain" id="PRO_5047049956" description="Invertebrate defensins family profile domain-containing protein" evidence="3">
    <location>
        <begin position="28"/>
        <end position="97"/>
    </location>
</feature>
<dbReference type="PROSITE" id="PS51378">
    <property type="entry name" value="INVERT_DEFENSINS"/>
    <property type="match status" value="1"/>
</dbReference>
<dbReference type="Proteomes" id="UP001610334">
    <property type="component" value="Unassembled WGS sequence"/>
</dbReference>
<accession>A0ABR4HEE8</accession>
<dbReference type="InterPro" id="IPR036574">
    <property type="entry name" value="Scorpion_toxin-like_sf"/>
</dbReference>
<gene>
    <name evidence="5" type="ORF">BJX63DRAFT_393443</name>
</gene>
<feature type="domain" description="Invertebrate defensins family profile" evidence="4">
    <location>
        <begin position="56"/>
        <end position="97"/>
    </location>
</feature>
<keyword evidence="2" id="KW-1015">Disulfide bond</keyword>
<name>A0ABR4HEE8_9EURO</name>
<comment type="caution">
    <text evidence="5">The sequence shown here is derived from an EMBL/GenBank/DDBJ whole genome shotgun (WGS) entry which is preliminary data.</text>
</comment>
<dbReference type="Gene3D" id="3.30.30.10">
    <property type="entry name" value="Knottin, scorpion toxin-like"/>
    <property type="match status" value="1"/>
</dbReference>
<protein>
    <recommendedName>
        <fullName evidence="4">Invertebrate defensins family profile domain-containing protein</fullName>
    </recommendedName>
</protein>
<evidence type="ECO:0000259" key="4">
    <source>
        <dbReference type="PROSITE" id="PS51378"/>
    </source>
</evidence>
<keyword evidence="6" id="KW-1185">Reference proteome</keyword>
<organism evidence="5 6">
    <name type="scientific">Aspergillus granulosus</name>
    <dbReference type="NCBI Taxonomy" id="176169"/>
    <lineage>
        <taxon>Eukaryota</taxon>
        <taxon>Fungi</taxon>
        <taxon>Dikarya</taxon>
        <taxon>Ascomycota</taxon>
        <taxon>Pezizomycotina</taxon>
        <taxon>Eurotiomycetes</taxon>
        <taxon>Eurotiomycetidae</taxon>
        <taxon>Eurotiales</taxon>
        <taxon>Aspergillaceae</taxon>
        <taxon>Aspergillus</taxon>
        <taxon>Aspergillus subgen. Nidulantes</taxon>
    </lineage>
</organism>
<evidence type="ECO:0000256" key="1">
    <source>
        <dbReference type="ARBA" id="ARBA00007085"/>
    </source>
</evidence>
<feature type="signal peptide" evidence="3">
    <location>
        <begin position="1"/>
        <end position="27"/>
    </location>
</feature>
<comment type="similarity">
    <text evidence="1">Belongs to the invertebrate defensin family.</text>
</comment>